<keyword evidence="1" id="KW-0472">Membrane</keyword>
<evidence type="ECO:0000313" key="2">
    <source>
        <dbReference type="EMBL" id="OQS03958.1"/>
    </source>
</evidence>
<feature type="transmembrane region" description="Helical" evidence="1">
    <location>
        <begin position="58"/>
        <end position="85"/>
    </location>
</feature>
<keyword evidence="1" id="KW-1133">Transmembrane helix</keyword>
<organism evidence="2 3">
    <name type="scientific">Thraustotheca clavata</name>
    <dbReference type="NCBI Taxonomy" id="74557"/>
    <lineage>
        <taxon>Eukaryota</taxon>
        <taxon>Sar</taxon>
        <taxon>Stramenopiles</taxon>
        <taxon>Oomycota</taxon>
        <taxon>Saprolegniomycetes</taxon>
        <taxon>Saprolegniales</taxon>
        <taxon>Achlyaceae</taxon>
        <taxon>Thraustotheca</taxon>
    </lineage>
</organism>
<dbReference type="Proteomes" id="UP000243217">
    <property type="component" value="Unassembled WGS sequence"/>
</dbReference>
<sequence>MVFTREITASHDPISSIFTVAAPVTHQASNHRECDIDIMDFQVVCSSGTLVIGSVQCFLSLIAIAFGISIAISSSLLSCGATYLFDQSKWRYKGLIYLISPLQHSLGLLRCPHRYNLYIFNVKMWRIFVVNEKTQSEKPKHLKIAIPLIKYD</sequence>
<keyword evidence="1" id="KW-0812">Transmembrane</keyword>
<comment type="caution">
    <text evidence="2">The sequence shown here is derived from an EMBL/GenBank/DDBJ whole genome shotgun (WGS) entry which is preliminary data.</text>
</comment>
<dbReference type="EMBL" id="JNBS01000707">
    <property type="protein sequence ID" value="OQS03958.1"/>
    <property type="molecule type" value="Genomic_DNA"/>
</dbReference>
<reference evidence="2 3" key="1">
    <citation type="journal article" date="2014" name="Genome Biol. Evol.">
        <title>The secreted proteins of Achlya hypogyna and Thraustotheca clavata identify the ancestral oomycete secretome and reveal gene acquisitions by horizontal gene transfer.</title>
        <authorList>
            <person name="Misner I."/>
            <person name="Blouin N."/>
            <person name="Leonard G."/>
            <person name="Richards T.A."/>
            <person name="Lane C.E."/>
        </authorList>
    </citation>
    <scope>NUCLEOTIDE SEQUENCE [LARGE SCALE GENOMIC DNA]</scope>
    <source>
        <strain evidence="2 3">ATCC 34112</strain>
    </source>
</reference>
<evidence type="ECO:0008006" key="4">
    <source>
        <dbReference type="Google" id="ProtNLM"/>
    </source>
</evidence>
<accession>A0A1W0A118</accession>
<dbReference type="AlphaFoldDB" id="A0A1W0A118"/>
<name>A0A1W0A118_9STRA</name>
<proteinExistence type="predicted"/>
<gene>
    <name evidence="2" type="ORF">THRCLA_21014</name>
</gene>
<evidence type="ECO:0000313" key="3">
    <source>
        <dbReference type="Proteomes" id="UP000243217"/>
    </source>
</evidence>
<keyword evidence="3" id="KW-1185">Reference proteome</keyword>
<evidence type="ECO:0000256" key="1">
    <source>
        <dbReference type="SAM" id="Phobius"/>
    </source>
</evidence>
<protein>
    <recommendedName>
        <fullName evidence="4">Transmembrane protein</fullName>
    </recommendedName>
</protein>